<keyword evidence="2 9" id="KW-0808">Transferase</keyword>
<dbReference type="NCBIfam" id="NF001837">
    <property type="entry name" value="PRK00560.1"/>
    <property type="match status" value="1"/>
</dbReference>
<reference evidence="9 11" key="2">
    <citation type="submission" date="2018-07" db="EMBL/GenBank/DDBJ databases">
        <title>Complete genome of the Arcobacter bivalviorum type strain LMG 26154.</title>
        <authorList>
            <person name="Miller W.G."/>
            <person name="Yee E."/>
            <person name="Bono J.L."/>
        </authorList>
    </citation>
    <scope>NUCLEOTIDE SEQUENCE [LARGE SCALE GENOMIC DNA]</scope>
    <source>
        <strain evidence="9 11">LMG 26154</strain>
    </source>
</reference>
<dbReference type="InterPro" id="IPR025877">
    <property type="entry name" value="MobA-like_NTP_Trfase"/>
</dbReference>
<keyword evidence="1" id="KW-0963">Cytoplasm</keyword>
<dbReference type="GO" id="GO:0046872">
    <property type="term" value="F:metal ion binding"/>
    <property type="evidence" value="ECO:0007669"/>
    <property type="project" value="UniProtKB-KW"/>
</dbReference>
<evidence type="ECO:0000259" key="8">
    <source>
        <dbReference type="Pfam" id="PF12804"/>
    </source>
</evidence>
<gene>
    <name evidence="9" type="primary">mobA</name>
    <name evidence="9" type="ORF">ABIV_0190</name>
    <name evidence="10" type="ORF">CRV05_09320</name>
</gene>
<proteinExistence type="predicted"/>
<dbReference type="GO" id="GO:1902758">
    <property type="term" value="P:bis(molybdopterin guanine dinucleotide)molybdenum biosynthetic process"/>
    <property type="evidence" value="ECO:0007669"/>
    <property type="project" value="TreeGrafter"/>
</dbReference>
<evidence type="ECO:0000313" key="11">
    <source>
        <dbReference type="Proteomes" id="UP000253850"/>
    </source>
</evidence>
<dbReference type="EMBL" id="PDKM01000005">
    <property type="protein sequence ID" value="RXK09501.1"/>
    <property type="molecule type" value="Genomic_DNA"/>
</dbReference>
<protein>
    <submittedName>
        <fullName evidence="9 10">Molybdenum cofactor guanylyltransferase</fullName>
        <ecNumber evidence="9">2.7.7.77</ecNumber>
    </submittedName>
</protein>
<dbReference type="AlphaFoldDB" id="A0AAX2A9X8"/>
<reference evidence="10 12" key="1">
    <citation type="submission" date="2017-10" db="EMBL/GenBank/DDBJ databases">
        <title>Genomics of the genus Arcobacter.</title>
        <authorList>
            <person name="Perez-Cataluna A."/>
            <person name="Figueras M.J."/>
        </authorList>
    </citation>
    <scope>NUCLEOTIDE SEQUENCE [LARGE SCALE GENOMIC DNA]</scope>
    <source>
        <strain evidence="10 12">CECT 7835</strain>
    </source>
</reference>
<keyword evidence="4" id="KW-0547">Nucleotide-binding</keyword>
<keyword evidence="10" id="KW-0548">Nucleotidyltransferase</keyword>
<dbReference type="Proteomes" id="UP000289193">
    <property type="component" value="Unassembled WGS sequence"/>
</dbReference>
<keyword evidence="7" id="KW-0501">Molybdenum cofactor biosynthesis</keyword>
<dbReference type="GO" id="GO:0061603">
    <property type="term" value="F:molybdenum cofactor guanylyltransferase activity"/>
    <property type="evidence" value="ECO:0007669"/>
    <property type="project" value="UniProtKB-EC"/>
</dbReference>
<dbReference type="KEGG" id="hbv:ABIV_0190"/>
<evidence type="ECO:0000256" key="4">
    <source>
        <dbReference type="ARBA" id="ARBA00022741"/>
    </source>
</evidence>
<evidence type="ECO:0000256" key="7">
    <source>
        <dbReference type="ARBA" id="ARBA00023150"/>
    </source>
</evidence>
<keyword evidence="3" id="KW-0479">Metal-binding</keyword>
<dbReference type="CDD" id="cd02503">
    <property type="entry name" value="MobA"/>
    <property type="match status" value="1"/>
</dbReference>
<evidence type="ECO:0000256" key="5">
    <source>
        <dbReference type="ARBA" id="ARBA00022842"/>
    </source>
</evidence>
<name>A0AAX2A9X8_9BACT</name>
<dbReference type="GO" id="GO:0005525">
    <property type="term" value="F:GTP binding"/>
    <property type="evidence" value="ECO:0007669"/>
    <property type="project" value="UniProtKB-KW"/>
</dbReference>
<organism evidence="10 12">
    <name type="scientific">Halarcobacter bivalviorum</name>
    <dbReference type="NCBI Taxonomy" id="663364"/>
    <lineage>
        <taxon>Bacteria</taxon>
        <taxon>Pseudomonadati</taxon>
        <taxon>Campylobacterota</taxon>
        <taxon>Epsilonproteobacteria</taxon>
        <taxon>Campylobacterales</taxon>
        <taxon>Arcobacteraceae</taxon>
        <taxon>Halarcobacter</taxon>
    </lineage>
</organism>
<evidence type="ECO:0000313" key="9">
    <source>
        <dbReference type="EMBL" id="AXH11229.1"/>
    </source>
</evidence>
<dbReference type="RefSeq" id="WP_114838118.1">
    <property type="nucleotide sequence ID" value="NZ_CP031217.1"/>
</dbReference>
<feature type="domain" description="MobA-like NTP transferase" evidence="8">
    <location>
        <begin position="10"/>
        <end position="138"/>
    </location>
</feature>
<keyword evidence="5" id="KW-0460">Magnesium</keyword>
<keyword evidence="6" id="KW-0342">GTP-binding</keyword>
<dbReference type="PANTHER" id="PTHR19136">
    <property type="entry name" value="MOLYBDENUM COFACTOR GUANYLYLTRANSFERASE"/>
    <property type="match status" value="1"/>
</dbReference>
<dbReference type="EC" id="2.7.7.77" evidence="9"/>
<evidence type="ECO:0000256" key="6">
    <source>
        <dbReference type="ARBA" id="ARBA00023134"/>
    </source>
</evidence>
<sequence length="193" mass="22168">MNTSPLDIPCVILCGGKSSRMGEDKALLPFDSSKTLTQYQFDKLKKIFKKVYLSSKDNKFDFINKEQLIIDDSDIYSPIIALNSIFTSLNDKNIFIITVDTPLIKLDSIKKLISSHNSYDITVAKTHRIHNLCGIYNREKSLLVIDKMLSEDFHKVGFLLKELNTQYINFSNEDEFINLNDKNEYKKALSIIS</sequence>
<dbReference type="Pfam" id="PF12804">
    <property type="entry name" value="NTP_transf_3"/>
    <property type="match status" value="1"/>
</dbReference>
<evidence type="ECO:0000313" key="10">
    <source>
        <dbReference type="EMBL" id="RXK09501.1"/>
    </source>
</evidence>
<keyword evidence="12" id="KW-1185">Reference proteome</keyword>
<dbReference type="InterPro" id="IPR029044">
    <property type="entry name" value="Nucleotide-diphossugar_trans"/>
</dbReference>
<dbReference type="SUPFAM" id="SSF53448">
    <property type="entry name" value="Nucleotide-diphospho-sugar transferases"/>
    <property type="match status" value="1"/>
</dbReference>
<accession>A0AAX2A9X8</accession>
<evidence type="ECO:0000256" key="3">
    <source>
        <dbReference type="ARBA" id="ARBA00022723"/>
    </source>
</evidence>
<evidence type="ECO:0000256" key="2">
    <source>
        <dbReference type="ARBA" id="ARBA00022679"/>
    </source>
</evidence>
<dbReference type="Gene3D" id="3.90.550.10">
    <property type="entry name" value="Spore Coat Polysaccharide Biosynthesis Protein SpsA, Chain A"/>
    <property type="match status" value="1"/>
</dbReference>
<dbReference type="PANTHER" id="PTHR19136:SF81">
    <property type="entry name" value="MOLYBDENUM COFACTOR GUANYLYLTRANSFERASE"/>
    <property type="match status" value="1"/>
</dbReference>
<dbReference type="Proteomes" id="UP000253850">
    <property type="component" value="Chromosome"/>
</dbReference>
<evidence type="ECO:0000313" key="12">
    <source>
        <dbReference type="Proteomes" id="UP000289193"/>
    </source>
</evidence>
<dbReference type="EMBL" id="CP031217">
    <property type="protein sequence ID" value="AXH11229.1"/>
    <property type="molecule type" value="Genomic_DNA"/>
</dbReference>
<dbReference type="InterPro" id="IPR013482">
    <property type="entry name" value="Molybde_CF_guanTrfase"/>
</dbReference>
<evidence type="ECO:0000256" key="1">
    <source>
        <dbReference type="ARBA" id="ARBA00022490"/>
    </source>
</evidence>